<gene>
    <name evidence="2" type="ORF">EEI45_04765</name>
</gene>
<protein>
    <recommendedName>
        <fullName evidence="4">Metal homeostasis protein</fullName>
    </recommendedName>
</protein>
<dbReference type="NCBIfam" id="NF038026">
    <property type="entry name" value="RsaX20_sORF"/>
    <property type="match status" value="1"/>
</dbReference>
<dbReference type="AlphaFoldDB" id="A0A3S8RMG4"/>
<accession>A0A3S8RMG4</accession>
<dbReference type="EMBL" id="CP034234">
    <property type="protein sequence ID" value="AZK44150.1"/>
    <property type="molecule type" value="Genomic_DNA"/>
</dbReference>
<name>A0A3S8RMG4_9FIRM</name>
<sequence length="35" mass="4172">MKQDRSTAHRNLKSPNIKTRKRALKIIKQLRKKGK</sequence>
<evidence type="ECO:0000256" key="1">
    <source>
        <dbReference type="SAM" id="MobiDB-lite"/>
    </source>
</evidence>
<dbReference type="InterPro" id="IPR049844">
    <property type="entry name" value="RsaX20-like"/>
</dbReference>
<dbReference type="Proteomes" id="UP000278804">
    <property type="component" value="Chromosome"/>
</dbReference>
<evidence type="ECO:0008006" key="4">
    <source>
        <dbReference type="Google" id="ProtNLM"/>
    </source>
</evidence>
<reference evidence="2 3" key="1">
    <citation type="journal article" date="2020" name="Int. J. Syst. Evol. Microbiol.">
        <title>Description of Erysipelothrix piscisicarius sp. nov., an emergent fish pathogen, and assessment of virulence using a tiger barb (Puntigrus tetrazona) infection model.</title>
        <authorList>
            <person name="Pomaranski E.K."/>
            <person name="Griffin M.J."/>
            <person name="Camus A.C."/>
            <person name="Armwood A.R."/>
            <person name="Shelley J."/>
            <person name="Waldbieser G.C."/>
            <person name="LaFrentz B.R."/>
            <person name="Garcia J.C."/>
            <person name="Yanong R."/>
            <person name="Soto E."/>
        </authorList>
    </citation>
    <scope>NUCLEOTIDE SEQUENCE [LARGE SCALE GENOMIC DNA]</scope>
    <source>
        <strain evidence="2 3">15TAL0474</strain>
    </source>
</reference>
<proteinExistence type="predicted"/>
<evidence type="ECO:0000313" key="2">
    <source>
        <dbReference type="EMBL" id="AZK44150.1"/>
    </source>
</evidence>
<feature type="region of interest" description="Disordered" evidence="1">
    <location>
        <begin position="1"/>
        <end position="23"/>
    </location>
</feature>
<keyword evidence="3" id="KW-1185">Reference proteome</keyword>
<feature type="compositionally biased region" description="Basic residues" evidence="1">
    <location>
        <begin position="8"/>
        <end position="23"/>
    </location>
</feature>
<dbReference type="RefSeq" id="WP_125164333.1">
    <property type="nucleotide sequence ID" value="NZ_CP034234.1"/>
</dbReference>
<evidence type="ECO:0000313" key="3">
    <source>
        <dbReference type="Proteomes" id="UP000278804"/>
    </source>
</evidence>
<dbReference type="KEGG" id="eri:EEI45_04765"/>
<organism evidence="2 3">
    <name type="scientific">Erysipelothrix piscisicarius</name>
    <dbReference type="NCBI Taxonomy" id="2485784"/>
    <lineage>
        <taxon>Bacteria</taxon>
        <taxon>Bacillati</taxon>
        <taxon>Bacillota</taxon>
        <taxon>Erysipelotrichia</taxon>
        <taxon>Erysipelotrichales</taxon>
        <taxon>Erysipelotrichaceae</taxon>
        <taxon>Erysipelothrix</taxon>
    </lineage>
</organism>